<keyword evidence="3" id="KW-0548">Nucleotidyltransferase</keyword>
<dbReference type="Gene3D" id="3.30.70.270">
    <property type="match status" value="1"/>
</dbReference>
<keyword evidence="3" id="KW-0695">RNA-directed DNA polymerase</keyword>
<evidence type="ECO:0000313" key="4">
    <source>
        <dbReference type="Proteomes" id="UP000279057"/>
    </source>
</evidence>
<evidence type="ECO:0000256" key="1">
    <source>
        <dbReference type="ARBA" id="ARBA00034120"/>
    </source>
</evidence>
<name>A0A3M4MCM6_PSESG</name>
<dbReference type="InterPro" id="IPR043502">
    <property type="entry name" value="DNA/RNA_pol_sf"/>
</dbReference>
<dbReference type="PROSITE" id="PS50878">
    <property type="entry name" value="RT_POL"/>
    <property type="match status" value="1"/>
</dbReference>
<dbReference type="CDD" id="cd01646">
    <property type="entry name" value="RT_Bac_retron_I"/>
    <property type="match status" value="1"/>
</dbReference>
<dbReference type="InterPro" id="IPR000477">
    <property type="entry name" value="RT_dom"/>
</dbReference>
<accession>A0A3M4MCM6</accession>
<evidence type="ECO:0000259" key="2">
    <source>
        <dbReference type="PROSITE" id="PS50878"/>
    </source>
</evidence>
<dbReference type="InterPro" id="IPR051083">
    <property type="entry name" value="GrpII_Intron_Splice-Mob/Def"/>
</dbReference>
<feature type="domain" description="Reverse transcriptase" evidence="2">
    <location>
        <begin position="63"/>
        <end position="296"/>
    </location>
</feature>
<dbReference type="GO" id="GO:0003964">
    <property type="term" value="F:RNA-directed DNA polymerase activity"/>
    <property type="evidence" value="ECO:0007669"/>
    <property type="project" value="UniProtKB-KW"/>
</dbReference>
<sequence length="478" mass="55043">MVQGHDALLYQAGWITAEELFRRMFSPLSLEWVFRDRFGTSLAKGIDRINGFQFSCRSASELEVVSAKCLDSTFRFAPFLEQLKLKGRGKEPRVISIPIVRDRIVLHQLQKYLALIFPEQVPRNVASSYVRQVALDVSTMDAASAWVCSTDIQKFYDSIDQDRTVMLVGRKIKIPQVLNLIAHALRTPTVPKNTPRNKHSVYKQEVGVPQGLAISNILAAIYMADVDRAMRSVPGLHYYRYVDDVLMYGEESLVTTSFNSLKRRLMRRGLHLHGLSSDKTKFGPLDQDFSYLGYVFELPKITVRRNTVERFLQSVAAKISDFKHNRAKRLEKLKYLNKERLVDIFFLEINEKITGAISQNKRYGWVAYFNQITDEKLLHEMDRAVMRMVARVPDLAAVGTIRLKKLARAYFAMKFDPRGGYVRDYDVVKTSAEKLSFLESRGRVDPAVALTEVQIIEKYDHYIRMVLARMNEDEGEIY</sequence>
<dbReference type="RefSeq" id="WP_011169831.1">
    <property type="nucleotide sequence ID" value="NZ_RBOM01000229.1"/>
</dbReference>
<organism evidence="3 4">
    <name type="scientific">Pseudomonas savastanoi pv. glycinea</name>
    <name type="common">Pseudomonas syringae pv. glycinea</name>
    <dbReference type="NCBI Taxonomy" id="318"/>
    <lineage>
        <taxon>Bacteria</taxon>
        <taxon>Pseudomonadati</taxon>
        <taxon>Pseudomonadota</taxon>
        <taxon>Gammaproteobacteria</taxon>
        <taxon>Pseudomonadales</taxon>
        <taxon>Pseudomonadaceae</taxon>
        <taxon>Pseudomonas</taxon>
    </lineage>
</organism>
<dbReference type="InterPro" id="IPR043128">
    <property type="entry name" value="Rev_trsase/Diguanyl_cyclase"/>
</dbReference>
<dbReference type="PANTHER" id="PTHR34047">
    <property type="entry name" value="NUCLEAR INTRON MATURASE 1, MITOCHONDRIAL-RELATED"/>
    <property type="match status" value="1"/>
</dbReference>
<dbReference type="AlphaFoldDB" id="A0A3M4MCM6"/>
<keyword evidence="3" id="KW-0808">Transferase</keyword>
<protein>
    <submittedName>
        <fullName evidence="3">Prophage PSPPH06, putative reverse transcriptase/maturase</fullName>
    </submittedName>
</protein>
<dbReference type="Pfam" id="PF00078">
    <property type="entry name" value="RVT_1"/>
    <property type="match status" value="1"/>
</dbReference>
<comment type="caution">
    <text evidence="3">The sequence shown here is derived from an EMBL/GenBank/DDBJ whole genome shotgun (WGS) entry which is preliminary data.</text>
</comment>
<comment type="similarity">
    <text evidence="1">Belongs to the bacterial reverse transcriptase family.</text>
</comment>
<dbReference type="EMBL" id="RBOM01000229">
    <property type="protein sequence ID" value="RMM61475.1"/>
    <property type="molecule type" value="Genomic_DNA"/>
</dbReference>
<dbReference type="PANTHER" id="PTHR34047:SF8">
    <property type="entry name" value="PROTEIN YKFC"/>
    <property type="match status" value="1"/>
</dbReference>
<evidence type="ECO:0000313" key="3">
    <source>
        <dbReference type="EMBL" id="RMM61475.1"/>
    </source>
</evidence>
<dbReference type="Proteomes" id="UP000279057">
    <property type="component" value="Unassembled WGS sequence"/>
</dbReference>
<dbReference type="SUPFAM" id="SSF56672">
    <property type="entry name" value="DNA/RNA polymerases"/>
    <property type="match status" value="1"/>
</dbReference>
<proteinExistence type="inferred from homology"/>
<gene>
    <name evidence="3" type="ORF">ALQ74_00632</name>
</gene>
<reference evidence="3 4" key="1">
    <citation type="submission" date="2018-08" db="EMBL/GenBank/DDBJ databases">
        <title>Recombination of ecologically and evolutionarily significant loci maintains genetic cohesion in the Pseudomonas syringae species complex.</title>
        <authorList>
            <person name="Dillon M."/>
            <person name="Thakur S."/>
            <person name="Almeida R.N.D."/>
            <person name="Weir B.S."/>
            <person name="Guttman D.S."/>
        </authorList>
    </citation>
    <scope>NUCLEOTIDE SEQUENCE [LARGE SCALE GENOMIC DNA]</scope>
    <source>
        <strain evidence="3 4">ICMP 4332</strain>
    </source>
</reference>